<dbReference type="OrthoDB" id="8063538at2759"/>
<feature type="region of interest" description="Disordered" evidence="1">
    <location>
        <begin position="251"/>
        <end position="335"/>
    </location>
</feature>
<dbReference type="EMBL" id="CH902618">
    <property type="protein sequence ID" value="EDV39887.1"/>
    <property type="molecule type" value="Genomic_DNA"/>
</dbReference>
<evidence type="ECO:0000313" key="3">
    <source>
        <dbReference type="EMBL" id="EDV39887.1"/>
    </source>
</evidence>
<evidence type="ECO:0000256" key="2">
    <source>
        <dbReference type="SAM" id="SignalP"/>
    </source>
</evidence>
<name>B3M7X9_DROAN</name>
<dbReference type="eggNOG" id="ENOG502T6NT">
    <property type="taxonomic scope" value="Eukaryota"/>
</dbReference>
<accession>B3M7X9</accession>
<dbReference type="PhylomeDB" id="B3M7X9"/>
<evidence type="ECO:0000256" key="1">
    <source>
        <dbReference type="SAM" id="MobiDB-lite"/>
    </source>
</evidence>
<sequence>MKCFLLTTVLATLTVASLAAPLQFSDILTAFQPAAKQDVVKRQVAGNPDAELKQISFHGLIGDLEDSLFQSALSLHQASAPGTEVEEVKPQPVASEEEEHSITKRSDESTPATDAASTDDGLARKILLQTTKKVPGEDGVPAHLIIDHVSVQPHNGGALPLIPTFQVHHTKLISATIKEDSNNDSSDGKQTKISITKTSITSTAPLESVEEAVALASKEETSSVVVPVKEESTTVAPTKVESTTVAPIKVESTTKAAGSSESSEEDKKSSSTTVLVSVSDSSSSTTASSITSTTTPSTTSTTTEEPIQKLKKDEEKLKEKVAEVEAEPVILSARV</sequence>
<reference evidence="3 4" key="1">
    <citation type="journal article" date="2007" name="Nature">
        <title>Evolution of genes and genomes on the Drosophila phylogeny.</title>
        <authorList>
            <consortium name="Drosophila 12 Genomes Consortium"/>
            <person name="Clark A.G."/>
            <person name="Eisen M.B."/>
            <person name="Smith D.R."/>
            <person name="Bergman C.M."/>
            <person name="Oliver B."/>
            <person name="Markow T.A."/>
            <person name="Kaufman T.C."/>
            <person name="Kellis M."/>
            <person name="Gelbart W."/>
            <person name="Iyer V.N."/>
            <person name="Pollard D.A."/>
            <person name="Sackton T.B."/>
            <person name="Larracuente A.M."/>
            <person name="Singh N.D."/>
            <person name="Abad J.P."/>
            <person name="Abt D.N."/>
            <person name="Adryan B."/>
            <person name="Aguade M."/>
            <person name="Akashi H."/>
            <person name="Anderson W.W."/>
            <person name="Aquadro C.F."/>
            <person name="Ardell D.H."/>
            <person name="Arguello R."/>
            <person name="Artieri C.G."/>
            <person name="Barbash D.A."/>
            <person name="Barker D."/>
            <person name="Barsanti P."/>
            <person name="Batterham P."/>
            <person name="Batzoglou S."/>
            <person name="Begun D."/>
            <person name="Bhutkar A."/>
            <person name="Blanco E."/>
            <person name="Bosak S.A."/>
            <person name="Bradley R.K."/>
            <person name="Brand A.D."/>
            <person name="Brent M.R."/>
            <person name="Brooks A.N."/>
            <person name="Brown R.H."/>
            <person name="Butlin R.K."/>
            <person name="Caggese C."/>
            <person name="Calvi B.R."/>
            <person name="Bernardo de Carvalho A."/>
            <person name="Caspi A."/>
            <person name="Castrezana S."/>
            <person name="Celniker S.E."/>
            <person name="Chang J.L."/>
            <person name="Chapple C."/>
            <person name="Chatterji S."/>
            <person name="Chinwalla A."/>
            <person name="Civetta A."/>
            <person name="Clifton S.W."/>
            <person name="Comeron J.M."/>
            <person name="Costello J.C."/>
            <person name="Coyne J.A."/>
            <person name="Daub J."/>
            <person name="David R.G."/>
            <person name="Delcher A.L."/>
            <person name="Delehaunty K."/>
            <person name="Do C.B."/>
            <person name="Ebling H."/>
            <person name="Edwards K."/>
            <person name="Eickbush T."/>
            <person name="Evans J.D."/>
            <person name="Filipski A."/>
            <person name="Findeiss S."/>
            <person name="Freyhult E."/>
            <person name="Fulton L."/>
            <person name="Fulton R."/>
            <person name="Garcia A.C."/>
            <person name="Gardiner A."/>
            <person name="Garfield D.A."/>
            <person name="Garvin B.E."/>
            <person name="Gibson G."/>
            <person name="Gilbert D."/>
            <person name="Gnerre S."/>
            <person name="Godfrey J."/>
            <person name="Good R."/>
            <person name="Gotea V."/>
            <person name="Gravely B."/>
            <person name="Greenberg A.J."/>
            <person name="Griffiths-Jones S."/>
            <person name="Gross S."/>
            <person name="Guigo R."/>
            <person name="Gustafson E.A."/>
            <person name="Haerty W."/>
            <person name="Hahn M.W."/>
            <person name="Halligan D.L."/>
            <person name="Halpern A.L."/>
            <person name="Halter G.M."/>
            <person name="Han M.V."/>
            <person name="Heger A."/>
            <person name="Hillier L."/>
            <person name="Hinrichs A.S."/>
            <person name="Holmes I."/>
            <person name="Hoskins R.A."/>
            <person name="Hubisz M.J."/>
            <person name="Hultmark D."/>
            <person name="Huntley M.A."/>
            <person name="Jaffe D.B."/>
            <person name="Jagadeeshan S."/>
            <person name="Jeck W.R."/>
            <person name="Johnson J."/>
            <person name="Jones C.D."/>
            <person name="Jordan W.C."/>
            <person name="Karpen G.H."/>
            <person name="Kataoka E."/>
            <person name="Keightley P.D."/>
            <person name="Kheradpour P."/>
            <person name="Kirkness E.F."/>
            <person name="Koerich L.B."/>
            <person name="Kristiansen K."/>
            <person name="Kudrna D."/>
            <person name="Kulathinal R.J."/>
            <person name="Kumar S."/>
            <person name="Kwok R."/>
            <person name="Lander E."/>
            <person name="Langley C.H."/>
            <person name="Lapoint R."/>
            <person name="Lazzaro B.P."/>
            <person name="Lee S.J."/>
            <person name="Levesque L."/>
            <person name="Li R."/>
            <person name="Lin C.F."/>
            <person name="Lin M.F."/>
            <person name="Lindblad-Toh K."/>
            <person name="Llopart A."/>
            <person name="Long M."/>
            <person name="Low L."/>
            <person name="Lozovsky E."/>
            <person name="Lu J."/>
            <person name="Luo M."/>
            <person name="Machado C.A."/>
            <person name="Makalowski W."/>
            <person name="Marzo M."/>
            <person name="Matsuda M."/>
            <person name="Matzkin L."/>
            <person name="McAllister B."/>
            <person name="McBride C.S."/>
            <person name="McKernan B."/>
            <person name="McKernan K."/>
            <person name="Mendez-Lago M."/>
            <person name="Minx P."/>
            <person name="Mollenhauer M.U."/>
            <person name="Montooth K."/>
            <person name="Mount S.M."/>
            <person name="Mu X."/>
            <person name="Myers E."/>
            <person name="Negre B."/>
            <person name="Newfeld S."/>
            <person name="Nielsen R."/>
            <person name="Noor M.A."/>
            <person name="O'Grady P."/>
            <person name="Pachter L."/>
            <person name="Papaceit M."/>
            <person name="Parisi M.J."/>
            <person name="Parisi M."/>
            <person name="Parts L."/>
            <person name="Pedersen J.S."/>
            <person name="Pesole G."/>
            <person name="Phillippy A.M."/>
            <person name="Ponting C.P."/>
            <person name="Pop M."/>
            <person name="Porcelli D."/>
            <person name="Powell J.R."/>
            <person name="Prohaska S."/>
            <person name="Pruitt K."/>
            <person name="Puig M."/>
            <person name="Quesneville H."/>
            <person name="Ram K.R."/>
            <person name="Rand D."/>
            <person name="Rasmussen M.D."/>
            <person name="Reed L.K."/>
            <person name="Reenan R."/>
            <person name="Reily A."/>
            <person name="Remington K.A."/>
            <person name="Rieger T.T."/>
            <person name="Ritchie M.G."/>
            <person name="Robin C."/>
            <person name="Rogers Y.H."/>
            <person name="Rohde C."/>
            <person name="Rozas J."/>
            <person name="Rubenfield M.J."/>
            <person name="Ruiz A."/>
            <person name="Russo S."/>
            <person name="Salzberg S.L."/>
            <person name="Sanchez-Gracia A."/>
            <person name="Saranga D.J."/>
            <person name="Sato H."/>
            <person name="Schaeffer S.W."/>
            <person name="Schatz M.C."/>
            <person name="Schlenke T."/>
            <person name="Schwartz R."/>
            <person name="Segarra C."/>
            <person name="Singh R.S."/>
            <person name="Sirot L."/>
            <person name="Sirota M."/>
            <person name="Sisneros N.B."/>
            <person name="Smith C.D."/>
            <person name="Smith T.F."/>
            <person name="Spieth J."/>
            <person name="Stage D.E."/>
            <person name="Stark A."/>
            <person name="Stephan W."/>
            <person name="Strausberg R.L."/>
            <person name="Strempel S."/>
            <person name="Sturgill D."/>
            <person name="Sutton G."/>
            <person name="Sutton G.G."/>
            <person name="Tao W."/>
            <person name="Teichmann S."/>
            <person name="Tobari Y.N."/>
            <person name="Tomimura Y."/>
            <person name="Tsolas J.M."/>
            <person name="Valente V.L."/>
            <person name="Venter E."/>
            <person name="Venter J.C."/>
            <person name="Vicario S."/>
            <person name="Vieira F.G."/>
            <person name="Vilella A.J."/>
            <person name="Villasante A."/>
            <person name="Walenz B."/>
            <person name="Wang J."/>
            <person name="Wasserman M."/>
            <person name="Watts T."/>
            <person name="Wilson D."/>
            <person name="Wilson R.K."/>
            <person name="Wing R.A."/>
            <person name="Wolfner M.F."/>
            <person name="Wong A."/>
            <person name="Wong G.K."/>
            <person name="Wu C.I."/>
            <person name="Wu G."/>
            <person name="Yamamoto D."/>
            <person name="Yang H.P."/>
            <person name="Yang S.P."/>
            <person name="Yorke J.A."/>
            <person name="Yoshida K."/>
            <person name="Zdobnov E."/>
            <person name="Zhang P."/>
            <person name="Zhang Y."/>
            <person name="Zimin A.V."/>
            <person name="Baldwin J."/>
            <person name="Abdouelleil A."/>
            <person name="Abdulkadir J."/>
            <person name="Abebe A."/>
            <person name="Abera B."/>
            <person name="Abreu J."/>
            <person name="Acer S.C."/>
            <person name="Aftuck L."/>
            <person name="Alexander A."/>
            <person name="An P."/>
            <person name="Anderson E."/>
            <person name="Anderson S."/>
            <person name="Arachi H."/>
            <person name="Azer M."/>
            <person name="Bachantsang P."/>
            <person name="Barry A."/>
            <person name="Bayul T."/>
            <person name="Berlin A."/>
            <person name="Bessette D."/>
            <person name="Bloom T."/>
            <person name="Blye J."/>
            <person name="Boguslavskiy L."/>
            <person name="Bonnet C."/>
            <person name="Boukhgalter B."/>
            <person name="Bourzgui I."/>
            <person name="Brown A."/>
            <person name="Cahill P."/>
            <person name="Channer S."/>
            <person name="Cheshatsang Y."/>
            <person name="Chuda L."/>
            <person name="Citroen M."/>
            <person name="Collymore A."/>
            <person name="Cooke P."/>
            <person name="Costello M."/>
            <person name="D'Aco K."/>
            <person name="Daza R."/>
            <person name="De Haan G."/>
            <person name="DeGray S."/>
            <person name="DeMaso C."/>
            <person name="Dhargay N."/>
            <person name="Dooley K."/>
            <person name="Dooley E."/>
            <person name="Doricent M."/>
            <person name="Dorje P."/>
            <person name="Dorjee K."/>
            <person name="Dupes A."/>
            <person name="Elong R."/>
            <person name="Falk J."/>
            <person name="Farina A."/>
            <person name="Faro S."/>
            <person name="Ferguson D."/>
            <person name="Fisher S."/>
            <person name="Foley C.D."/>
            <person name="Franke A."/>
            <person name="Friedrich D."/>
            <person name="Gadbois L."/>
            <person name="Gearin G."/>
            <person name="Gearin C.R."/>
            <person name="Giannoukos G."/>
            <person name="Goode T."/>
            <person name="Graham J."/>
            <person name="Grandbois E."/>
            <person name="Grewal S."/>
            <person name="Gyaltsen K."/>
            <person name="Hafez N."/>
            <person name="Hagos B."/>
            <person name="Hall J."/>
            <person name="Henson C."/>
            <person name="Hollinger A."/>
            <person name="Honan T."/>
            <person name="Huard M.D."/>
            <person name="Hughes L."/>
            <person name="Hurhula B."/>
            <person name="Husby M.E."/>
            <person name="Kamat A."/>
            <person name="Kanga B."/>
            <person name="Kashin S."/>
            <person name="Khazanovich D."/>
            <person name="Kisner P."/>
            <person name="Lance K."/>
            <person name="Lara M."/>
            <person name="Lee W."/>
            <person name="Lennon N."/>
            <person name="Letendre F."/>
            <person name="LeVine R."/>
            <person name="Lipovsky A."/>
            <person name="Liu X."/>
            <person name="Liu J."/>
            <person name="Liu S."/>
            <person name="Lokyitsang T."/>
            <person name="Lokyitsang Y."/>
            <person name="Lubonja R."/>
            <person name="Lui A."/>
            <person name="MacDonald P."/>
            <person name="Magnisalis V."/>
            <person name="Maru K."/>
            <person name="Matthews C."/>
            <person name="McCusker W."/>
            <person name="McDonough S."/>
            <person name="Mehta T."/>
            <person name="Meldrim J."/>
            <person name="Meneus L."/>
            <person name="Mihai O."/>
            <person name="Mihalev A."/>
            <person name="Mihova T."/>
            <person name="Mittelman R."/>
            <person name="Mlenga V."/>
            <person name="Montmayeur A."/>
            <person name="Mulrain L."/>
            <person name="Navidi A."/>
            <person name="Naylor J."/>
            <person name="Negash T."/>
            <person name="Nguyen T."/>
            <person name="Nguyen N."/>
            <person name="Nicol R."/>
            <person name="Norbu C."/>
            <person name="Norbu N."/>
            <person name="Novod N."/>
            <person name="O'Neill B."/>
            <person name="Osman S."/>
            <person name="Markiewicz E."/>
            <person name="Oyono O.L."/>
            <person name="Patti C."/>
            <person name="Phunkhang P."/>
            <person name="Pierre F."/>
            <person name="Priest M."/>
            <person name="Raghuraman S."/>
            <person name="Rege F."/>
            <person name="Reyes R."/>
            <person name="Rise C."/>
            <person name="Rogov P."/>
            <person name="Ross K."/>
            <person name="Ryan E."/>
            <person name="Settipalli S."/>
            <person name="Shea T."/>
            <person name="Sherpa N."/>
            <person name="Shi L."/>
            <person name="Shih D."/>
            <person name="Sparrow T."/>
            <person name="Spaulding J."/>
            <person name="Stalker J."/>
            <person name="Stange-Thomann N."/>
            <person name="Stavropoulos S."/>
            <person name="Stone C."/>
            <person name="Strader C."/>
            <person name="Tesfaye S."/>
            <person name="Thomson T."/>
            <person name="Thoulutsang Y."/>
            <person name="Thoulutsang D."/>
            <person name="Topham K."/>
            <person name="Topping I."/>
            <person name="Tsamla T."/>
            <person name="Vassiliev H."/>
            <person name="Vo A."/>
            <person name="Wangchuk T."/>
            <person name="Wangdi T."/>
            <person name="Weiand M."/>
            <person name="Wilkinson J."/>
            <person name="Wilson A."/>
            <person name="Yadav S."/>
            <person name="Young G."/>
            <person name="Yu Q."/>
            <person name="Zembek L."/>
            <person name="Zhong D."/>
            <person name="Zimmer A."/>
            <person name="Zwirko Z."/>
            <person name="Jaffe D.B."/>
            <person name="Alvarez P."/>
            <person name="Brockman W."/>
            <person name="Butler J."/>
            <person name="Chin C."/>
            <person name="Gnerre S."/>
            <person name="Grabherr M."/>
            <person name="Kleber M."/>
            <person name="Mauceli E."/>
            <person name="MacCallum I."/>
        </authorList>
    </citation>
    <scope>NUCLEOTIDE SEQUENCE [LARGE SCALE GENOMIC DNA]</scope>
    <source>
        <strain evidence="4">Tucson 14024-0371.13</strain>
    </source>
</reference>
<dbReference type="Proteomes" id="UP000007801">
    <property type="component" value="Unassembled WGS sequence"/>
</dbReference>
<dbReference type="KEGG" id="dan:6506875"/>
<protein>
    <recommendedName>
        <fullName evidence="5">Folded gastrulation N-terminal domain-containing protein</fullName>
    </recommendedName>
</protein>
<keyword evidence="2" id="KW-0732">Signal</keyword>
<gene>
    <name evidence="3" type="primary">Dana\GF24242</name>
    <name evidence="3" type="synonym">dana_GLEANR_8980</name>
    <name evidence="3" type="ORF">GF24242</name>
</gene>
<organism evidence="3 4">
    <name type="scientific">Drosophila ananassae</name>
    <name type="common">Fruit fly</name>
    <dbReference type="NCBI Taxonomy" id="7217"/>
    <lineage>
        <taxon>Eukaryota</taxon>
        <taxon>Metazoa</taxon>
        <taxon>Ecdysozoa</taxon>
        <taxon>Arthropoda</taxon>
        <taxon>Hexapoda</taxon>
        <taxon>Insecta</taxon>
        <taxon>Pterygota</taxon>
        <taxon>Neoptera</taxon>
        <taxon>Endopterygota</taxon>
        <taxon>Diptera</taxon>
        <taxon>Brachycera</taxon>
        <taxon>Muscomorpha</taxon>
        <taxon>Ephydroidea</taxon>
        <taxon>Drosophilidae</taxon>
        <taxon>Drosophila</taxon>
        <taxon>Sophophora</taxon>
    </lineage>
</organism>
<feature type="compositionally biased region" description="Low complexity" evidence="1">
    <location>
        <begin position="270"/>
        <end position="303"/>
    </location>
</feature>
<feature type="compositionally biased region" description="Low complexity" evidence="1">
    <location>
        <begin position="251"/>
        <end position="261"/>
    </location>
</feature>
<dbReference type="AlphaFoldDB" id="B3M7X9"/>
<evidence type="ECO:0000313" key="4">
    <source>
        <dbReference type="Proteomes" id="UP000007801"/>
    </source>
</evidence>
<feature type="signal peptide" evidence="2">
    <location>
        <begin position="1"/>
        <end position="19"/>
    </location>
</feature>
<dbReference type="GeneID" id="6506875"/>
<evidence type="ECO:0008006" key="5">
    <source>
        <dbReference type="Google" id="ProtNLM"/>
    </source>
</evidence>
<dbReference type="HOGENOM" id="CLU_931460_0_0_1"/>
<proteinExistence type="predicted"/>
<feature type="compositionally biased region" description="Basic and acidic residues" evidence="1">
    <location>
        <begin position="306"/>
        <end position="323"/>
    </location>
</feature>
<feature type="region of interest" description="Disordered" evidence="1">
    <location>
        <begin position="79"/>
        <end position="120"/>
    </location>
</feature>
<feature type="chain" id="PRO_5002789750" description="Folded gastrulation N-terminal domain-containing protein" evidence="2">
    <location>
        <begin position="20"/>
        <end position="335"/>
    </location>
</feature>
<dbReference type="OMA" id="MKCALIF"/>
<keyword evidence="4" id="KW-1185">Reference proteome</keyword>
<dbReference type="InParanoid" id="B3M7X9"/>